<gene>
    <name evidence="2" type="ORF">ACFSUS_25980</name>
</gene>
<comment type="caution">
    <text evidence="2">The sequence shown here is derived from an EMBL/GenBank/DDBJ whole genome shotgun (WGS) entry which is preliminary data.</text>
</comment>
<proteinExistence type="predicted"/>
<dbReference type="EMBL" id="JBHULN010000024">
    <property type="protein sequence ID" value="MFD2574112.1"/>
    <property type="molecule type" value="Genomic_DNA"/>
</dbReference>
<sequence length="243" mass="27426">MNRLYILLTYLLFSSALSLGQDSTVTLRRVPRSIVKLAPLSLLDQDATVQGGLEYRTGAKTSVQAEFGYGWKGLSPFTADLDDYVKAEVWRTRAEVRFYNGRYRTNRRRDIAIKSSFPLGNYWAIEALSKRINVINQEFKWQDPSSSAKPEYVGSMRISRYVLGTHLKIGRQFAFYDPIHRSFSRTLLDIYLGAGVRWAFNDIADTGTPPHSYCGCGLGRSFTQKENQLTPSITAGLKVGFAL</sequence>
<evidence type="ECO:0000313" key="3">
    <source>
        <dbReference type="Proteomes" id="UP001597469"/>
    </source>
</evidence>
<organism evidence="2 3">
    <name type="scientific">Spirosoma soli</name>
    <dbReference type="NCBI Taxonomy" id="1770529"/>
    <lineage>
        <taxon>Bacteria</taxon>
        <taxon>Pseudomonadati</taxon>
        <taxon>Bacteroidota</taxon>
        <taxon>Cytophagia</taxon>
        <taxon>Cytophagales</taxon>
        <taxon>Cytophagaceae</taxon>
        <taxon>Spirosoma</taxon>
    </lineage>
</organism>
<feature type="chain" id="PRO_5047266638" description="DUF3575 domain-containing protein" evidence="1">
    <location>
        <begin position="21"/>
        <end position="243"/>
    </location>
</feature>
<accession>A0ABW5MCI8</accession>
<reference evidence="3" key="1">
    <citation type="journal article" date="2019" name="Int. J. Syst. Evol. Microbiol.">
        <title>The Global Catalogue of Microorganisms (GCM) 10K type strain sequencing project: providing services to taxonomists for standard genome sequencing and annotation.</title>
        <authorList>
            <consortium name="The Broad Institute Genomics Platform"/>
            <consortium name="The Broad Institute Genome Sequencing Center for Infectious Disease"/>
            <person name="Wu L."/>
            <person name="Ma J."/>
        </authorList>
    </citation>
    <scope>NUCLEOTIDE SEQUENCE [LARGE SCALE GENOMIC DNA]</scope>
    <source>
        <strain evidence="3">KCTC 42805</strain>
    </source>
</reference>
<evidence type="ECO:0008006" key="4">
    <source>
        <dbReference type="Google" id="ProtNLM"/>
    </source>
</evidence>
<keyword evidence="3" id="KW-1185">Reference proteome</keyword>
<dbReference type="RefSeq" id="WP_381527466.1">
    <property type="nucleotide sequence ID" value="NZ_JBHULN010000024.1"/>
</dbReference>
<dbReference type="Proteomes" id="UP001597469">
    <property type="component" value="Unassembled WGS sequence"/>
</dbReference>
<feature type="signal peptide" evidence="1">
    <location>
        <begin position="1"/>
        <end position="20"/>
    </location>
</feature>
<protein>
    <recommendedName>
        <fullName evidence="4">DUF3575 domain-containing protein</fullName>
    </recommendedName>
</protein>
<name>A0ABW5MCI8_9BACT</name>
<evidence type="ECO:0000256" key="1">
    <source>
        <dbReference type="SAM" id="SignalP"/>
    </source>
</evidence>
<evidence type="ECO:0000313" key="2">
    <source>
        <dbReference type="EMBL" id="MFD2574112.1"/>
    </source>
</evidence>
<keyword evidence="1" id="KW-0732">Signal</keyword>